<protein>
    <submittedName>
        <fullName evidence="9">ABC transporter permease subunit</fullName>
    </submittedName>
</protein>
<comment type="similarity">
    <text evidence="7">Belongs to the binding-protein-dependent transport system permease family.</text>
</comment>
<dbReference type="PANTHER" id="PTHR43163">
    <property type="entry name" value="DIPEPTIDE TRANSPORT SYSTEM PERMEASE PROTEIN DPPB-RELATED"/>
    <property type="match status" value="1"/>
</dbReference>
<dbReference type="OrthoDB" id="9803623at2"/>
<dbReference type="KEGG" id="pacs:FAZ98_27300"/>
<feature type="transmembrane region" description="Helical" evidence="7">
    <location>
        <begin position="249"/>
        <end position="275"/>
    </location>
</feature>
<sequence length="330" mass="35929">MLIRLILRRLLQAVPLLLGVVVLNFFLIHSVPGSFLDVMTADQQVTDPALIERLRVLYGMDQPLWQQLLHYIGSIAQLDLGYSYRHNEPVIDVIVEHLPATLVLMLTSIAVAVIVGVGAGIVAAVKVNTWWDTVVSAAAVLCFAAPSFWLGIMLIILFAVRLDWLPVGGMTTIGADYGAGLAGYWHASLDVGRHLVLPAVTLGLFYAATYARVMRASMLEVHRLDFVRTAYAKGLTRARVVFSHMVRNAMLPVVTLLGIQLGAVLGGSIVVEAVFSWPGIGGVLFDSVTSRNYPIVLGILVLSSLLVVIANLLVDLLYLRLDPRIRTEAS</sequence>
<evidence type="ECO:0000256" key="6">
    <source>
        <dbReference type="ARBA" id="ARBA00023136"/>
    </source>
</evidence>
<feature type="transmembrane region" description="Helical" evidence="7">
    <location>
        <begin position="295"/>
        <end position="318"/>
    </location>
</feature>
<dbReference type="GO" id="GO:0055085">
    <property type="term" value="P:transmembrane transport"/>
    <property type="evidence" value="ECO:0007669"/>
    <property type="project" value="InterPro"/>
</dbReference>
<reference evidence="9 10" key="1">
    <citation type="submission" date="2019-12" db="EMBL/GenBank/DDBJ databases">
        <title>Paraburkholderia acidiphila 7Q-K02 sp. nov and Paraburkholderia acidisoli DHF22 sp. nov., two strains isolated from forest soil.</title>
        <authorList>
            <person name="Gao Z."/>
            <person name="Qiu L."/>
        </authorList>
    </citation>
    <scope>NUCLEOTIDE SEQUENCE [LARGE SCALE GENOMIC DNA]</scope>
    <source>
        <strain evidence="9 10">DHF22</strain>
    </source>
</reference>
<keyword evidence="6 7" id="KW-0472">Membrane</keyword>
<evidence type="ECO:0000313" key="10">
    <source>
        <dbReference type="Proteomes" id="UP000433577"/>
    </source>
</evidence>
<dbReference type="EMBL" id="CP046915">
    <property type="protein sequence ID" value="QGZ65464.1"/>
    <property type="molecule type" value="Genomic_DNA"/>
</dbReference>
<dbReference type="CDD" id="cd06261">
    <property type="entry name" value="TM_PBP2"/>
    <property type="match status" value="1"/>
</dbReference>
<keyword evidence="10" id="KW-1185">Reference proteome</keyword>
<accession>A0A7Z2GQ28</accession>
<evidence type="ECO:0000256" key="5">
    <source>
        <dbReference type="ARBA" id="ARBA00022989"/>
    </source>
</evidence>
<dbReference type="RefSeq" id="WP_158955916.1">
    <property type="nucleotide sequence ID" value="NZ_CP046915.1"/>
</dbReference>
<dbReference type="Pfam" id="PF19300">
    <property type="entry name" value="BPD_transp_1_N"/>
    <property type="match status" value="1"/>
</dbReference>
<feature type="transmembrane region" description="Helical" evidence="7">
    <location>
        <begin position="195"/>
        <end position="213"/>
    </location>
</feature>
<dbReference type="InterPro" id="IPR000515">
    <property type="entry name" value="MetI-like"/>
</dbReference>
<keyword evidence="5 7" id="KW-1133">Transmembrane helix</keyword>
<feature type="transmembrane region" description="Helical" evidence="7">
    <location>
        <begin position="137"/>
        <end position="160"/>
    </location>
</feature>
<gene>
    <name evidence="9" type="ORF">FAZ98_27300</name>
</gene>
<evidence type="ECO:0000256" key="3">
    <source>
        <dbReference type="ARBA" id="ARBA00022475"/>
    </source>
</evidence>
<dbReference type="PROSITE" id="PS50928">
    <property type="entry name" value="ABC_TM1"/>
    <property type="match status" value="1"/>
</dbReference>
<comment type="subcellular location">
    <subcellularLocation>
        <location evidence="1 7">Cell membrane</location>
        <topology evidence="1 7">Multi-pass membrane protein</topology>
    </subcellularLocation>
</comment>
<dbReference type="SUPFAM" id="SSF161098">
    <property type="entry name" value="MetI-like"/>
    <property type="match status" value="1"/>
</dbReference>
<keyword evidence="2 7" id="KW-0813">Transport</keyword>
<keyword evidence="3" id="KW-1003">Cell membrane</keyword>
<dbReference type="InterPro" id="IPR045621">
    <property type="entry name" value="BPD_transp_1_N"/>
</dbReference>
<evidence type="ECO:0000256" key="4">
    <source>
        <dbReference type="ARBA" id="ARBA00022692"/>
    </source>
</evidence>
<dbReference type="PANTHER" id="PTHR43163:SF9">
    <property type="entry name" value="ABC TRANSPORTER PERMEASE PROTEIN"/>
    <property type="match status" value="1"/>
</dbReference>
<dbReference type="AlphaFoldDB" id="A0A7Z2GQ28"/>
<dbReference type="Gene3D" id="1.10.3720.10">
    <property type="entry name" value="MetI-like"/>
    <property type="match status" value="1"/>
</dbReference>
<feature type="domain" description="ABC transmembrane type-1" evidence="8">
    <location>
        <begin position="98"/>
        <end position="318"/>
    </location>
</feature>
<evidence type="ECO:0000259" key="8">
    <source>
        <dbReference type="PROSITE" id="PS50928"/>
    </source>
</evidence>
<evidence type="ECO:0000256" key="1">
    <source>
        <dbReference type="ARBA" id="ARBA00004651"/>
    </source>
</evidence>
<dbReference type="Proteomes" id="UP000433577">
    <property type="component" value="Chromosome 3"/>
</dbReference>
<proteinExistence type="inferred from homology"/>
<dbReference type="InterPro" id="IPR035906">
    <property type="entry name" value="MetI-like_sf"/>
</dbReference>
<feature type="transmembrane region" description="Helical" evidence="7">
    <location>
        <begin position="102"/>
        <end position="125"/>
    </location>
</feature>
<evidence type="ECO:0000313" key="9">
    <source>
        <dbReference type="EMBL" id="QGZ65464.1"/>
    </source>
</evidence>
<dbReference type="GO" id="GO:0005886">
    <property type="term" value="C:plasma membrane"/>
    <property type="evidence" value="ECO:0007669"/>
    <property type="project" value="UniProtKB-SubCell"/>
</dbReference>
<evidence type="ECO:0000256" key="7">
    <source>
        <dbReference type="RuleBase" id="RU363032"/>
    </source>
</evidence>
<dbReference type="Pfam" id="PF00528">
    <property type="entry name" value="BPD_transp_1"/>
    <property type="match status" value="1"/>
</dbReference>
<organism evidence="9 10">
    <name type="scientific">Paraburkholderia acidisoli</name>
    <dbReference type="NCBI Taxonomy" id="2571748"/>
    <lineage>
        <taxon>Bacteria</taxon>
        <taxon>Pseudomonadati</taxon>
        <taxon>Pseudomonadota</taxon>
        <taxon>Betaproteobacteria</taxon>
        <taxon>Burkholderiales</taxon>
        <taxon>Burkholderiaceae</taxon>
        <taxon>Paraburkholderia</taxon>
    </lineage>
</organism>
<name>A0A7Z2GQ28_9BURK</name>
<keyword evidence="4 7" id="KW-0812">Transmembrane</keyword>
<feature type="transmembrane region" description="Helical" evidence="7">
    <location>
        <begin position="12"/>
        <end position="31"/>
    </location>
</feature>
<evidence type="ECO:0000256" key="2">
    <source>
        <dbReference type="ARBA" id="ARBA00022448"/>
    </source>
</evidence>